<protein>
    <recommendedName>
        <fullName evidence="9">ALBINO3-like protein 2, chloroplastic</fullName>
    </recommendedName>
</protein>
<feature type="transmembrane region" description="Helical" evidence="6">
    <location>
        <begin position="153"/>
        <end position="176"/>
    </location>
</feature>
<comment type="subcellular location">
    <subcellularLocation>
        <location evidence="1">Membrane</location>
        <topology evidence="1">Multi-pass membrane protein</topology>
    </subcellularLocation>
</comment>
<dbReference type="Gene3D" id="1.25.40.10">
    <property type="entry name" value="Tetratricopeptide repeat domain"/>
    <property type="match status" value="1"/>
</dbReference>
<evidence type="ECO:0000256" key="1">
    <source>
        <dbReference type="ARBA" id="ARBA00004141"/>
    </source>
</evidence>
<dbReference type="PANTHER" id="PTHR12428">
    <property type="entry name" value="OXA1"/>
    <property type="match status" value="1"/>
</dbReference>
<dbReference type="GO" id="GO:0032979">
    <property type="term" value="P:protein insertion into mitochondrial inner membrane from matrix"/>
    <property type="evidence" value="ECO:0007669"/>
    <property type="project" value="TreeGrafter"/>
</dbReference>
<comment type="similarity">
    <text evidence="2">Belongs to the OXA1/ALB3/YidC (TC 2.A.9.2) family.</text>
</comment>
<keyword evidence="8" id="KW-1185">Reference proteome</keyword>
<evidence type="ECO:0000256" key="3">
    <source>
        <dbReference type="ARBA" id="ARBA00022692"/>
    </source>
</evidence>
<reference evidence="7 8" key="1">
    <citation type="journal article" date="2022" name="Nat. Plants">
        <title>Genomes of leafy and leafless Platanthera orchids illuminate the evolution of mycoheterotrophy.</title>
        <authorList>
            <person name="Li M.H."/>
            <person name="Liu K.W."/>
            <person name="Li Z."/>
            <person name="Lu H.C."/>
            <person name="Ye Q.L."/>
            <person name="Zhang D."/>
            <person name="Wang J.Y."/>
            <person name="Li Y.F."/>
            <person name="Zhong Z.M."/>
            <person name="Liu X."/>
            <person name="Yu X."/>
            <person name="Liu D.K."/>
            <person name="Tu X.D."/>
            <person name="Liu B."/>
            <person name="Hao Y."/>
            <person name="Liao X.Y."/>
            <person name="Jiang Y.T."/>
            <person name="Sun W.H."/>
            <person name="Chen J."/>
            <person name="Chen Y.Q."/>
            <person name="Ai Y."/>
            <person name="Zhai J.W."/>
            <person name="Wu S.S."/>
            <person name="Zhou Z."/>
            <person name="Hsiao Y.Y."/>
            <person name="Wu W.L."/>
            <person name="Chen Y.Y."/>
            <person name="Lin Y.F."/>
            <person name="Hsu J.L."/>
            <person name="Li C.Y."/>
            <person name="Wang Z.W."/>
            <person name="Zhao X."/>
            <person name="Zhong W.Y."/>
            <person name="Ma X.K."/>
            <person name="Ma L."/>
            <person name="Huang J."/>
            <person name="Chen G.Z."/>
            <person name="Huang M.Z."/>
            <person name="Huang L."/>
            <person name="Peng D.H."/>
            <person name="Luo Y.B."/>
            <person name="Zou S.Q."/>
            <person name="Chen S.P."/>
            <person name="Lan S."/>
            <person name="Tsai W.C."/>
            <person name="Van de Peer Y."/>
            <person name="Liu Z.J."/>
        </authorList>
    </citation>
    <scope>NUCLEOTIDE SEQUENCE [LARGE SCALE GENOMIC DNA]</scope>
    <source>
        <strain evidence="7">Lor287</strain>
    </source>
</reference>
<keyword evidence="5 6" id="KW-0472">Membrane</keyword>
<name>A0AAP0BS03_9ASPA</name>
<dbReference type="InterPro" id="IPR011990">
    <property type="entry name" value="TPR-like_helical_dom_sf"/>
</dbReference>
<dbReference type="CDD" id="cd20069">
    <property type="entry name" value="5TM_Oxa1-like"/>
    <property type="match status" value="1"/>
</dbReference>
<feature type="transmembrane region" description="Helical" evidence="6">
    <location>
        <begin position="315"/>
        <end position="340"/>
    </location>
</feature>
<accession>A0AAP0BS03</accession>
<comment type="caution">
    <text evidence="7">The sequence shown here is derived from an EMBL/GenBank/DDBJ whole genome shotgun (WGS) entry which is preliminary data.</text>
</comment>
<gene>
    <name evidence="7" type="ORF">KSP39_PZI005178</name>
</gene>
<keyword evidence="4 6" id="KW-1133">Transmembrane helix</keyword>
<dbReference type="AlphaFoldDB" id="A0AAP0BS03"/>
<organism evidence="7 8">
    <name type="scientific">Platanthera zijinensis</name>
    <dbReference type="NCBI Taxonomy" id="2320716"/>
    <lineage>
        <taxon>Eukaryota</taxon>
        <taxon>Viridiplantae</taxon>
        <taxon>Streptophyta</taxon>
        <taxon>Embryophyta</taxon>
        <taxon>Tracheophyta</taxon>
        <taxon>Spermatophyta</taxon>
        <taxon>Magnoliopsida</taxon>
        <taxon>Liliopsida</taxon>
        <taxon>Asparagales</taxon>
        <taxon>Orchidaceae</taxon>
        <taxon>Orchidoideae</taxon>
        <taxon>Orchideae</taxon>
        <taxon>Orchidinae</taxon>
        <taxon>Platanthera</taxon>
    </lineage>
</organism>
<dbReference type="Proteomes" id="UP001418222">
    <property type="component" value="Unassembled WGS sequence"/>
</dbReference>
<evidence type="ECO:0000256" key="4">
    <source>
        <dbReference type="ARBA" id="ARBA00022989"/>
    </source>
</evidence>
<dbReference type="GO" id="GO:0005743">
    <property type="term" value="C:mitochondrial inner membrane"/>
    <property type="evidence" value="ECO:0007669"/>
    <property type="project" value="TreeGrafter"/>
</dbReference>
<dbReference type="PANTHER" id="PTHR12428:SF65">
    <property type="entry name" value="CYTOCHROME C OXIDASE ASSEMBLY PROTEIN COX18, MITOCHONDRIAL"/>
    <property type="match status" value="1"/>
</dbReference>
<evidence type="ECO:0000256" key="5">
    <source>
        <dbReference type="ARBA" id="ARBA00023136"/>
    </source>
</evidence>
<keyword evidence="3 6" id="KW-0812">Transmembrane</keyword>
<evidence type="ECO:0000313" key="7">
    <source>
        <dbReference type="EMBL" id="KAK8948577.1"/>
    </source>
</evidence>
<proteinExistence type="inferred from homology"/>
<sequence>MLHMRAAEKFIRRHLWCIRRFHAPAVLPRISPSPSNSALPIHRRKFNANPHHSPSCSPLFFQYAAHRSFSWFARSNSEEWAKTEEDSGGSSEGRLGLNLVEGLETVAEPSSIRSVARSEISDGVLDENENTWYYYPIQSVISTLDCFHDFTGFPWWAVISFSTFALRASLLPVLILQLKKMAKFGELLPRLPPPFPPPRSERSFQEQFRLFCMKKKELGCPSYLWNFAFFTAQFPCFLLWMSSIRKMCLDHHPGFDSGGTLWFQNLSDFPHGVLSFTFPSLIAGLHYINVQISFRTIKLANLKGVLGLLAKFYKFYLDVLSLPLFIIGFFIPQGSLVYWATNSSLTLVQQLCLRNPTVRVKLGLPDLMDPLQNRVAAGDVKHNNAVSSEILIPIDAVPSEKLLEIALQDMAAGDQEKALILLRKAVEKDHELVRALIAIGQILCSKKLFAEAAENFELAIPKIDEEEIGLLVISLFGAGVSRIWQGRNSEGVEHLKKIAELREPDSPMDKACYYRGLVMLGRYAILGICYKKYVWFKIECLFFVVVITFVMPNIHSMTVMLLSKLTGGSV</sequence>
<dbReference type="InterPro" id="IPR001708">
    <property type="entry name" value="YidC/ALB3/OXA1/COX18"/>
</dbReference>
<feature type="transmembrane region" description="Helical" evidence="6">
    <location>
        <begin position="223"/>
        <end position="241"/>
    </location>
</feature>
<evidence type="ECO:0000256" key="6">
    <source>
        <dbReference type="SAM" id="Phobius"/>
    </source>
</evidence>
<evidence type="ECO:0000256" key="2">
    <source>
        <dbReference type="ARBA" id="ARBA00010583"/>
    </source>
</evidence>
<dbReference type="SUPFAM" id="SSF48452">
    <property type="entry name" value="TPR-like"/>
    <property type="match status" value="1"/>
</dbReference>
<dbReference type="GO" id="GO:0032977">
    <property type="term" value="F:membrane insertase activity"/>
    <property type="evidence" value="ECO:0007669"/>
    <property type="project" value="InterPro"/>
</dbReference>
<evidence type="ECO:0000313" key="8">
    <source>
        <dbReference type="Proteomes" id="UP001418222"/>
    </source>
</evidence>
<feature type="transmembrane region" description="Helical" evidence="6">
    <location>
        <begin position="542"/>
        <end position="562"/>
    </location>
</feature>
<evidence type="ECO:0008006" key="9">
    <source>
        <dbReference type="Google" id="ProtNLM"/>
    </source>
</evidence>
<dbReference type="EMBL" id="JBBWWQ010000004">
    <property type="protein sequence ID" value="KAK8948577.1"/>
    <property type="molecule type" value="Genomic_DNA"/>
</dbReference>